<feature type="signal peptide" evidence="2">
    <location>
        <begin position="1"/>
        <end position="23"/>
    </location>
</feature>
<evidence type="ECO:0000313" key="4">
    <source>
        <dbReference type="Proteomes" id="UP001554567"/>
    </source>
</evidence>
<dbReference type="RefSeq" id="WP_367168430.1">
    <property type="nucleotide sequence ID" value="NZ_JBFKZN010000012.1"/>
</dbReference>
<reference evidence="3 4" key="1">
    <citation type="submission" date="2024-07" db="EMBL/GenBank/DDBJ databases">
        <authorList>
            <person name="Dulla G.F.J."/>
            <person name="Delorm J.G."/>
        </authorList>
    </citation>
    <scope>NUCLEOTIDE SEQUENCE [LARGE SCALE GENOMIC DNA]</scope>
    <source>
        <strain evidence="3 4">JGD 233</strain>
    </source>
</reference>
<proteinExistence type="predicted"/>
<evidence type="ECO:0000313" key="3">
    <source>
        <dbReference type="EMBL" id="MEW5291294.1"/>
    </source>
</evidence>
<evidence type="ECO:0000256" key="1">
    <source>
        <dbReference type="ARBA" id="ARBA00022729"/>
    </source>
</evidence>
<sequence>MKKLMMRSILVMTGITSATNVMALEFTSPALDFREAWMSGSKMFQTKLQISTVIEKNVYFSYQNTINHGKDFSQFKNNYSEIEMAYNIPVTDKFSIIPDAVFNWGRSGTHIDPYLKLGYQLTPDIGLMASYRYYHINYKSVNLDGDQQRNDSHEYDLWFNWQVTDRIFFNYNPVYLHKAGNFYYGNNKKSMWQHTVYFNYRYDQHWLPYIDLSDLGRAGNGEKEYRIRMGIRYSF</sequence>
<dbReference type="Pfam" id="PF06178">
    <property type="entry name" value="KdgM"/>
    <property type="match status" value="1"/>
</dbReference>
<organism evidence="3 4">
    <name type="scientific">Erwinia papayae</name>
    <dbReference type="NCBI Taxonomy" id="206499"/>
    <lineage>
        <taxon>Bacteria</taxon>
        <taxon>Pseudomonadati</taxon>
        <taxon>Pseudomonadota</taxon>
        <taxon>Gammaproteobacteria</taxon>
        <taxon>Enterobacterales</taxon>
        <taxon>Erwiniaceae</taxon>
        <taxon>Erwinia</taxon>
    </lineage>
</organism>
<dbReference type="EMBL" id="JBFKZN010000012">
    <property type="protein sequence ID" value="MEW5291294.1"/>
    <property type="molecule type" value="Genomic_DNA"/>
</dbReference>
<dbReference type="Proteomes" id="UP001554567">
    <property type="component" value="Unassembled WGS sequence"/>
</dbReference>
<accession>A0ABV3N660</accession>
<comment type="caution">
    <text evidence="3">The sequence shown here is derived from an EMBL/GenBank/DDBJ whole genome shotgun (WGS) entry which is preliminary data.</text>
</comment>
<evidence type="ECO:0000256" key="2">
    <source>
        <dbReference type="SAM" id="SignalP"/>
    </source>
</evidence>
<dbReference type="PANTHER" id="PTHR38105">
    <property type="entry name" value="OUTER MEMBRANE PROTEIN-RELATED-RELATED"/>
    <property type="match status" value="1"/>
</dbReference>
<dbReference type="InterPro" id="IPR009331">
    <property type="entry name" value="Oligogalacturonate-sp_porin"/>
</dbReference>
<gene>
    <name evidence="3" type="ORF">ABW286_19270</name>
</gene>
<name>A0ABV3N660_9GAMM</name>
<protein>
    <submittedName>
        <fullName evidence="3">Oligogalacturonate-specific porin KdgM family protein</fullName>
    </submittedName>
</protein>
<feature type="chain" id="PRO_5045217802" evidence="2">
    <location>
        <begin position="24"/>
        <end position="235"/>
    </location>
</feature>
<dbReference type="SUPFAM" id="SSF56935">
    <property type="entry name" value="Porins"/>
    <property type="match status" value="1"/>
</dbReference>
<dbReference type="InterPro" id="IPR053713">
    <property type="entry name" value="Bact_OM_Channel_sf"/>
</dbReference>
<keyword evidence="4" id="KW-1185">Reference proteome</keyword>
<keyword evidence="1 2" id="KW-0732">Signal</keyword>
<dbReference type="Gene3D" id="2.40.160.40">
    <property type="entry name" value="monomeric porin ompg"/>
    <property type="match status" value="1"/>
</dbReference>
<dbReference type="PANTHER" id="PTHR38105:SF5">
    <property type="entry name" value="OUTER MEMBRANE PROTEIN"/>
    <property type="match status" value="1"/>
</dbReference>